<evidence type="ECO:0000256" key="3">
    <source>
        <dbReference type="ARBA" id="ARBA00022692"/>
    </source>
</evidence>
<evidence type="ECO:0000256" key="1">
    <source>
        <dbReference type="ARBA" id="ARBA00004167"/>
    </source>
</evidence>
<dbReference type="EMBL" id="CAJPVJ010000128">
    <property type="protein sequence ID" value="CAG2161360.1"/>
    <property type="molecule type" value="Genomic_DNA"/>
</dbReference>
<dbReference type="Pfam" id="PF00057">
    <property type="entry name" value="Ldl_recept_a"/>
    <property type="match status" value="3"/>
</dbReference>
<dbReference type="GO" id="GO:0005886">
    <property type="term" value="C:plasma membrane"/>
    <property type="evidence" value="ECO:0007669"/>
    <property type="project" value="TreeGrafter"/>
</dbReference>
<evidence type="ECO:0000313" key="12">
    <source>
        <dbReference type="Proteomes" id="UP000728032"/>
    </source>
</evidence>
<feature type="disulfide bond" evidence="10">
    <location>
        <begin position="126"/>
        <end position="144"/>
    </location>
</feature>
<comment type="subcellular location">
    <subcellularLocation>
        <location evidence="2">Endomembrane system</location>
    </subcellularLocation>
    <subcellularLocation>
        <location evidence="1">Membrane</location>
        <topology evidence="1">Single-pass membrane protein</topology>
    </subcellularLocation>
</comment>
<keyword evidence="6" id="KW-1133">Transmembrane helix</keyword>
<evidence type="ECO:0000256" key="5">
    <source>
        <dbReference type="ARBA" id="ARBA00022737"/>
    </source>
</evidence>
<evidence type="ECO:0000313" key="11">
    <source>
        <dbReference type="EMBL" id="CAD7637772.1"/>
    </source>
</evidence>
<proteinExistence type="predicted"/>
<keyword evidence="5" id="KW-0677">Repeat</keyword>
<comment type="caution">
    <text evidence="10">Lacks conserved residue(s) required for the propagation of feature annotation.</text>
</comment>
<keyword evidence="8 10" id="KW-1015">Disulfide bond</keyword>
<dbReference type="InterPro" id="IPR002172">
    <property type="entry name" value="LDrepeatLR_classA_rpt"/>
</dbReference>
<reference evidence="11" key="1">
    <citation type="submission" date="2020-11" db="EMBL/GenBank/DDBJ databases">
        <authorList>
            <person name="Tran Van P."/>
        </authorList>
    </citation>
    <scope>NUCLEOTIDE SEQUENCE</scope>
</reference>
<keyword evidence="7" id="KW-0472">Membrane</keyword>
<evidence type="ECO:0000256" key="9">
    <source>
        <dbReference type="ARBA" id="ARBA00023180"/>
    </source>
</evidence>
<evidence type="ECO:0000256" key="10">
    <source>
        <dbReference type="PROSITE-ProRule" id="PRU00124"/>
    </source>
</evidence>
<dbReference type="PROSITE" id="PS50068">
    <property type="entry name" value="LDLRA_2"/>
    <property type="match status" value="3"/>
</dbReference>
<dbReference type="Gene3D" id="4.10.400.10">
    <property type="entry name" value="Low-density Lipoprotein Receptor"/>
    <property type="match status" value="3"/>
</dbReference>
<dbReference type="Proteomes" id="UP000728032">
    <property type="component" value="Unassembled WGS sequence"/>
</dbReference>
<keyword evidence="12" id="KW-1185">Reference proteome</keyword>
<keyword evidence="3" id="KW-0812">Transmembrane</keyword>
<protein>
    <submittedName>
        <fullName evidence="11">Uncharacterized protein</fullName>
    </submittedName>
</protein>
<sequence>MWPQIHINVSTIQSVWRASGSALMAYVYRNPDVASYISNMGALRGHFNCFDMSDETHCSCKEDEFHCGNKTSCLPISQRCDGIIHCWDGEDEQNCTKCLKPCNCSVVWSTYSQRLDSVCSENQFTCNSGQCIPIESFCDTHKHCTDGSDEPDGCSAGTVCKSHEYQCKNGRCLSSRSAVCDGTDNCGDGSDEIDCKHASNHTSQLTRQDGTPGATAINN</sequence>
<dbReference type="InterPro" id="IPR036055">
    <property type="entry name" value="LDL_receptor-like_sf"/>
</dbReference>
<dbReference type="CDD" id="cd00112">
    <property type="entry name" value="LDLa"/>
    <property type="match status" value="3"/>
</dbReference>
<feature type="disulfide bond" evidence="10">
    <location>
        <begin position="119"/>
        <end position="131"/>
    </location>
</feature>
<evidence type="ECO:0000256" key="8">
    <source>
        <dbReference type="ARBA" id="ARBA00023157"/>
    </source>
</evidence>
<feature type="disulfide bond" evidence="10">
    <location>
        <begin position="180"/>
        <end position="195"/>
    </location>
</feature>
<dbReference type="OrthoDB" id="6502547at2759"/>
<evidence type="ECO:0000256" key="4">
    <source>
        <dbReference type="ARBA" id="ARBA00022729"/>
    </source>
</evidence>
<dbReference type="GO" id="GO:0016192">
    <property type="term" value="P:vesicle-mediated transport"/>
    <property type="evidence" value="ECO:0007669"/>
    <property type="project" value="UniProtKB-ARBA"/>
</dbReference>
<dbReference type="PANTHER" id="PTHR24270">
    <property type="entry name" value="LOW-DENSITY LIPOPROTEIN RECEPTOR-RELATED"/>
    <property type="match status" value="1"/>
</dbReference>
<dbReference type="InterPro" id="IPR023415">
    <property type="entry name" value="LDLR_class-A_CS"/>
</dbReference>
<evidence type="ECO:0000256" key="6">
    <source>
        <dbReference type="ARBA" id="ARBA00022989"/>
    </source>
</evidence>
<dbReference type="FunFam" id="4.10.400.10:FF:000034">
    <property type="entry name" value="Low-density lipoprotein receptor-related protein 2"/>
    <property type="match status" value="1"/>
</dbReference>
<dbReference type="PRINTS" id="PR00261">
    <property type="entry name" value="LDLRECEPTOR"/>
</dbReference>
<feature type="disulfide bond" evidence="10">
    <location>
        <begin position="160"/>
        <end position="172"/>
    </location>
</feature>
<feature type="disulfide bond" evidence="10">
    <location>
        <begin position="80"/>
        <end position="95"/>
    </location>
</feature>
<dbReference type="InterPro" id="IPR050685">
    <property type="entry name" value="LDLR"/>
</dbReference>
<evidence type="ECO:0000256" key="2">
    <source>
        <dbReference type="ARBA" id="ARBA00004308"/>
    </source>
</evidence>
<dbReference type="EMBL" id="OC914953">
    <property type="protein sequence ID" value="CAD7637772.1"/>
    <property type="molecule type" value="Genomic_DNA"/>
</dbReference>
<dbReference type="AlphaFoldDB" id="A0A7R9L9X0"/>
<keyword evidence="4" id="KW-0732">Signal</keyword>
<keyword evidence="9" id="KW-0325">Glycoprotein</keyword>
<accession>A0A7R9L9X0</accession>
<dbReference type="SMART" id="SM00192">
    <property type="entry name" value="LDLa"/>
    <property type="match status" value="3"/>
</dbReference>
<organism evidence="11">
    <name type="scientific">Oppiella nova</name>
    <dbReference type="NCBI Taxonomy" id="334625"/>
    <lineage>
        <taxon>Eukaryota</taxon>
        <taxon>Metazoa</taxon>
        <taxon>Ecdysozoa</taxon>
        <taxon>Arthropoda</taxon>
        <taxon>Chelicerata</taxon>
        <taxon>Arachnida</taxon>
        <taxon>Acari</taxon>
        <taxon>Acariformes</taxon>
        <taxon>Sarcoptiformes</taxon>
        <taxon>Oribatida</taxon>
        <taxon>Brachypylina</taxon>
        <taxon>Oppioidea</taxon>
        <taxon>Oppiidae</taxon>
        <taxon>Oppiella</taxon>
    </lineage>
</organism>
<dbReference type="PROSITE" id="PS01209">
    <property type="entry name" value="LDLRA_1"/>
    <property type="match status" value="1"/>
</dbReference>
<dbReference type="PANTHER" id="PTHR24270:SF61">
    <property type="entry name" value="EGF-LIKE DOMAIN-CONTAINING PROTEIN"/>
    <property type="match status" value="1"/>
</dbReference>
<name>A0A7R9L9X0_9ACAR</name>
<dbReference type="GO" id="GO:0012505">
    <property type="term" value="C:endomembrane system"/>
    <property type="evidence" value="ECO:0007669"/>
    <property type="project" value="UniProtKB-SubCell"/>
</dbReference>
<evidence type="ECO:0000256" key="7">
    <source>
        <dbReference type="ARBA" id="ARBA00023136"/>
    </source>
</evidence>
<gene>
    <name evidence="11" type="ORF">ONB1V03_LOCUS1012</name>
</gene>
<dbReference type="SUPFAM" id="SSF57424">
    <property type="entry name" value="LDL receptor-like module"/>
    <property type="match status" value="3"/>
</dbReference>